<dbReference type="Pfam" id="PF00355">
    <property type="entry name" value="Rieske"/>
    <property type="match status" value="1"/>
</dbReference>
<dbReference type="CDD" id="cd03469">
    <property type="entry name" value="Rieske_RO_Alpha_N"/>
    <property type="match status" value="1"/>
</dbReference>
<dbReference type="GO" id="GO:0051537">
    <property type="term" value="F:2 iron, 2 sulfur cluster binding"/>
    <property type="evidence" value="ECO:0007669"/>
    <property type="project" value="UniProtKB-KW"/>
</dbReference>
<dbReference type="Pfam" id="PF00848">
    <property type="entry name" value="Ring_hydroxyl_A"/>
    <property type="match status" value="1"/>
</dbReference>
<dbReference type="GO" id="GO:0016491">
    <property type="term" value="F:oxidoreductase activity"/>
    <property type="evidence" value="ECO:0007669"/>
    <property type="project" value="UniProtKB-KW"/>
</dbReference>
<dbReference type="InterPro" id="IPR036922">
    <property type="entry name" value="Rieske_2Fe-2S_sf"/>
</dbReference>
<comment type="cofactor">
    <cofactor evidence="1">
        <name>Fe cation</name>
        <dbReference type="ChEBI" id="CHEBI:24875"/>
    </cofactor>
</comment>
<dbReference type="Proteomes" id="UP000215367">
    <property type="component" value="Unassembled WGS sequence"/>
</dbReference>
<dbReference type="SUPFAM" id="SSF55961">
    <property type="entry name" value="Bet v1-like"/>
    <property type="match status" value="1"/>
</dbReference>
<sequence length="375" mass="42214">MDDRVQVKQLAYPSDSVIPPQRYSGDATFAEEVAKIFRRSWMFVGFANDLTNDNDFITAEIAGTSVLVQNFDGDLRAFHNVCTHRYAQIHLRPCGNGKPVCPYHGWIFNRDGVPVGIPGNREHFGFDDADKKRLALPRFEVGVRGRFVFVRLEPGGPGLDEQLGAYGAILDHLSEMFTDRIDEDVLPWEANWKAALESALEVYHVDATHPETFKKFAKKVWICSYEGEHSRGTTHLSDTSARWWDGVIERLGLPRSETLRNYDHFMIFPNLAIGVTHGALMSVQTYDPVGPERSNLHFRLFLGQTSKPKSIGGPTRKAVEANVCGFNRTVLDEDRIVAESAHRGLKQVRVPAALGACEERIAAFHRAWFARMADE</sequence>
<dbReference type="PANTHER" id="PTHR43756">
    <property type="entry name" value="CHOLINE MONOOXYGENASE, CHLOROPLASTIC"/>
    <property type="match status" value="1"/>
</dbReference>
<dbReference type="Gene3D" id="3.90.380.10">
    <property type="entry name" value="Naphthalene 1,2-dioxygenase Alpha Subunit, Chain A, domain 1"/>
    <property type="match status" value="2"/>
</dbReference>
<evidence type="ECO:0000313" key="8">
    <source>
        <dbReference type="EMBL" id="OYD81320.1"/>
    </source>
</evidence>
<dbReference type="EMBL" id="NOWT01000035">
    <property type="protein sequence ID" value="OYD81320.1"/>
    <property type="molecule type" value="Genomic_DNA"/>
</dbReference>
<dbReference type="AlphaFoldDB" id="A0A235H687"/>
<dbReference type="PRINTS" id="PR00090">
    <property type="entry name" value="RNGDIOXGNASE"/>
</dbReference>
<keyword evidence="6" id="KW-0411">Iron-sulfur</keyword>
<keyword evidence="4" id="KW-0560">Oxidoreductase</keyword>
<evidence type="ECO:0000256" key="4">
    <source>
        <dbReference type="ARBA" id="ARBA00023002"/>
    </source>
</evidence>
<keyword evidence="5" id="KW-0408">Iron</keyword>
<geneLocation type="plasmid" evidence="8">
    <name>unnamed</name>
</geneLocation>
<dbReference type="Gene3D" id="2.102.10.10">
    <property type="entry name" value="Rieske [2Fe-2S] iron-sulphur domain"/>
    <property type="match status" value="1"/>
</dbReference>
<dbReference type="PANTHER" id="PTHR43756:SF5">
    <property type="entry name" value="CHOLINE MONOOXYGENASE, CHLOROPLASTIC"/>
    <property type="match status" value="1"/>
</dbReference>
<evidence type="ECO:0000256" key="5">
    <source>
        <dbReference type="ARBA" id="ARBA00023004"/>
    </source>
</evidence>
<dbReference type="CDD" id="cd00680">
    <property type="entry name" value="RHO_alpha_C"/>
    <property type="match status" value="1"/>
</dbReference>
<feature type="domain" description="Rieske" evidence="7">
    <location>
        <begin position="41"/>
        <end position="150"/>
    </location>
</feature>
<evidence type="ECO:0000256" key="2">
    <source>
        <dbReference type="ARBA" id="ARBA00022714"/>
    </source>
</evidence>
<accession>A0A235H687</accession>
<reference evidence="8 9" key="1">
    <citation type="submission" date="2017-07" db="EMBL/GenBank/DDBJ databases">
        <title>Whole genome sequence of Azospirillum brasilense 2A1, a potential biofertilizer strain.</title>
        <authorList>
            <person name="Fontana C.A."/>
            <person name="Toffoli L.M."/>
            <person name="Salazar S.M."/>
            <person name="Puglisi E."/>
            <person name="Pedraza R."/>
            <person name="Bassi D."/>
            <person name="Cocconcelli P.S."/>
        </authorList>
    </citation>
    <scope>NUCLEOTIDE SEQUENCE [LARGE SCALE GENOMIC DNA]</scope>
    <source>
        <strain evidence="8 9">2A1</strain>
        <plasmid evidence="8">unnamed</plasmid>
    </source>
</reference>
<dbReference type="GO" id="GO:0005506">
    <property type="term" value="F:iron ion binding"/>
    <property type="evidence" value="ECO:0007669"/>
    <property type="project" value="InterPro"/>
</dbReference>
<protein>
    <submittedName>
        <fullName evidence="8">(2Fe-2S)-binding protein</fullName>
    </submittedName>
</protein>
<dbReference type="SUPFAM" id="SSF50022">
    <property type="entry name" value="ISP domain"/>
    <property type="match status" value="1"/>
</dbReference>
<evidence type="ECO:0000256" key="1">
    <source>
        <dbReference type="ARBA" id="ARBA00001962"/>
    </source>
</evidence>
<keyword evidence="8" id="KW-0614">Plasmid</keyword>
<organism evidence="8 9">
    <name type="scientific">Azospirillum brasilense</name>
    <dbReference type="NCBI Taxonomy" id="192"/>
    <lineage>
        <taxon>Bacteria</taxon>
        <taxon>Pseudomonadati</taxon>
        <taxon>Pseudomonadota</taxon>
        <taxon>Alphaproteobacteria</taxon>
        <taxon>Rhodospirillales</taxon>
        <taxon>Azospirillaceae</taxon>
        <taxon>Azospirillum</taxon>
    </lineage>
</organism>
<evidence type="ECO:0000256" key="6">
    <source>
        <dbReference type="ARBA" id="ARBA00023014"/>
    </source>
</evidence>
<name>A0A235H687_AZOBR</name>
<gene>
    <name evidence="8" type="ORF">CHT98_26430</name>
</gene>
<evidence type="ECO:0000313" key="9">
    <source>
        <dbReference type="Proteomes" id="UP000215367"/>
    </source>
</evidence>
<proteinExistence type="predicted"/>
<dbReference type="InterPro" id="IPR015879">
    <property type="entry name" value="Ring_hydroxy_dOase_asu_C_dom"/>
</dbReference>
<evidence type="ECO:0000259" key="7">
    <source>
        <dbReference type="PROSITE" id="PS51296"/>
    </source>
</evidence>
<evidence type="ECO:0000256" key="3">
    <source>
        <dbReference type="ARBA" id="ARBA00022723"/>
    </source>
</evidence>
<keyword evidence="2" id="KW-0001">2Fe-2S</keyword>
<comment type="caution">
    <text evidence="8">The sequence shown here is derived from an EMBL/GenBank/DDBJ whole genome shotgun (WGS) entry which is preliminary data.</text>
</comment>
<dbReference type="PROSITE" id="PS51296">
    <property type="entry name" value="RIESKE"/>
    <property type="match status" value="1"/>
</dbReference>
<dbReference type="InterPro" id="IPR001663">
    <property type="entry name" value="Rng_hydr_dOase-A"/>
</dbReference>
<dbReference type="InterPro" id="IPR017941">
    <property type="entry name" value="Rieske_2Fe-2S"/>
</dbReference>
<keyword evidence="3" id="KW-0479">Metal-binding</keyword>